<protein>
    <submittedName>
        <fullName evidence="2">Uncharacterized protein</fullName>
    </submittedName>
</protein>
<proteinExistence type="predicted"/>
<reference evidence="2 3" key="1">
    <citation type="submission" date="2020-07" db="EMBL/GenBank/DDBJ databases">
        <title>Huge and variable diversity of episymbiotic CPR bacteria and DPANN archaea in groundwater ecosystems.</title>
        <authorList>
            <person name="He C.Y."/>
            <person name="Keren R."/>
            <person name="Whittaker M."/>
            <person name="Farag I.F."/>
            <person name="Doudna J."/>
            <person name="Cate J.H.D."/>
            <person name="Banfield J.F."/>
        </authorList>
    </citation>
    <scope>NUCLEOTIDE SEQUENCE [LARGE SCALE GENOMIC DNA]</scope>
    <source>
        <strain evidence="2">NC_groundwater_70_Ag_B-0.1um_54_66</strain>
    </source>
</reference>
<name>A0A7T5R0J4_9BACT</name>
<gene>
    <name evidence="2" type="ORF">HYS17_07020</name>
</gene>
<dbReference type="AlphaFoldDB" id="A0A7T5R0J4"/>
<dbReference type="EMBL" id="CP066681">
    <property type="protein sequence ID" value="QQG35303.1"/>
    <property type="molecule type" value="Genomic_DNA"/>
</dbReference>
<organism evidence="2 3">
    <name type="scientific">Micavibrio aeruginosavorus</name>
    <dbReference type="NCBI Taxonomy" id="349221"/>
    <lineage>
        <taxon>Bacteria</taxon>
        <taxon>Pseudomonadati</taxon>
        <taxon>Bdellovibrionota</taxon>
        <taxon>Bdellovibrionia</taxon>
        <taxon>Bdellovibrionales</taxon>
        <taxon>Pseudobdellovibrionaceae</taxon>
        <taxon>Micavibrio</taxon>
    </lineage>
</organism>
<accession>A0A7T5R0J4</accession>
<keyword evidence="1" id="KW-0732">Signal</keyword>
<sequence length="118" mass="13199">MRFLAAILFSVLLPAGVAHAADLTGMTCVQSEAAVLRFGSNRAETDRAAQEFRIEMNRLHARDANGQEQQYPLVQVQSSRYTAGNRTIIFNPDYTAADVAYVTMTDVQVSRWRCQTQK</sequence>
<feature type="signal peptide" evidence="1">
    <location>
        <begin position="1"/>
        <end position="20"/>
    </location>
</feature>
<dbReference type="Proteomes" id="UP000595362">
    <property type="component" value="Chromosome"/>
</dbReference>
<evidence type="ECO:0000256" key="1">
    <source>
        <dbReference type="SAM" id="SignalP"/>
    </source>
</evidence>
<evidence type="ECO:0000313" key="3">
    <source>
        <dbReference type="Proteomes" id="UP000595362"/>
    </source>
</evidence>
<feature type="chain" id="PRO_5032681188" evidence="1">
    <location>
        <begin position="21"/>
        <end position="118"/>
    </location>
</feature>
<evidence type="ECO:0000313" key="2">
    <source>
        <dbReference type="EMBL" id="QQG35303.1"/>
    </source>
</evidence>